<evidence type="ECO:0000313" key="1">
    <source>
        <dbReference type="EMBL" id="GFO04012.1"/>
    </source>
</evidence>
<dbReference type="EMBL" id="BLXT01003734">
    <property type="protein sequence ID" value="GFO04012.1"/>
    <property type="molecule type" value="Genomic_DNA"/>
</dbReference>
<evidence type="ECO:0000313" key="2">
    <source>
        <dbReference type="Proteomes" id="UP000735302"/>
    </source>
</evidence>
<dbReference type="AlphaFoldDB" id="A0AAV4A9Y5"/>
<evidence type="ECO:0008006" key="3">
    <source>
        <dbReference type="Google" id="ProtNLM"/>
    </source>
</evidence>
<reference evidence="1 2" key="1">
    <citation type="journal article" date="2021" name="Elife">
        <title>Chloroplast acquisition without the gene transfer in kleptoplastic sea slugs, Plakobranchus ocellatus.</title>
        <authorList>
            <person name="Maeda T."/>
            <person name="Takahashi S."/>
            <person name="Yoshida T."/>
            <person name="Shimamura S."/>
            <person name="Takaki Y."/>
            <person name="Nagai Y."/>
            <person name="Toyoda A."/>
            <person name="Suzuki Y."/>
            <person name="Arimoto A."/>
            <person name="Ishii H."/>
            <person name="Satoh N."/>
            <person name="Nishiyama T."/>
            <person name="Hasebe M."/>
            <person name="Maruyama T."/>
            <person name="Minagawa J."/>
            <person name="Obokata J."/>
            <person name="Shigenobu S."/>
        </authorList>
    </citation>
    <scope>NUCLEOTIDE SEQUENCE [LARGE SCALE GENOMIC DNA]</scope>
</reference>
<sequence length="120" mass="12897">MYQVSPLKGEKPRVDELRWNPWESSAGVCIGEDAARKQDVELCANSSVLAFDLSQEATQRAARQDSVVKAAGSSGRGTCCIFGMMTSVTIVGEDQHVCCLMSPSVETACLLPCGPRFAPR</sequence>
<comment type="caution">
    <text evidence="1">The sequence shown here is derived from an EMBL/GenBank/DDBJ whole genome shotgun (WGS) entry which is preliminary data.</text>
</comment>
<organism evidence="1 2">
    <name type="scientific">Plakobranchus ocellatus</name>
    <dbReference type="NCBI Taxonomy" id="259542"/>
    <lineage>
        <taxon>Eukaryota</taxon>
        <taxon>Metazoa</taxon>
        <taxon>Spiralia</taxon>
        <taxon>Lophotrochozoa</taxon>
        <taxon>Mollusca</taxon>
        <taxon>Gastropoda</taxon>
        <taxon>Heterobranchia</taxon>
        <taxon>Euthyneura</taxon>
        <taxon>Panpulmonata</taxon>
        <taxon>Sacoglossa</taxon>
        <taxon>Placobranchoidea</taxon>
        <taxon>Plakobranchidae</taxon>
        <taxon>Plakobranchus</taxon>
    </lineage>
</organism>
<keyword evidence="2" id="KW-1185">Reference proteome</keyword>
<accession>A0AAV4A9Y5</accession>
<protein>
    <recommendedName>
        <fullName evidence="3">Anaphase-promoting complex subunit 4 WD40 domain-containing protein</fullName>
    </recommendedName>
</protein>
<gene>
    <name evidence="1" type="ORF">PoB_003051700</name>
</gene>
<name>A0AAV4A9Y5_9GAST</name>
<dbReference type="Proteomes" id="UP000735302">
    <property type="component" value="Unassembled WGS sequence"/>
</dbReference>
<proteinExistence type="predicted"/>